<dbReference type="SUPFAM" id="SSF101898">
    <property type="entry name" value="NHL repeat"/>
    <property type="match status" value="1"/>
</dbReference>
<dbReference type="GO" id="GO:0008270">
    <property type="term" value="F:zinc ion binding"/>
    <property type="evidence" value="ECO:0007669"/>
    <property type="project" value="UniProtKB-KW"/>
</dbReference>
<dbReference type="GO" id="GO:0061630">
    <property type="term" value="F:ubiquitin protein ligase activity"/>
    <property type="evidence" value="ECO:0007669"/>
    <property type="project" value="TreeGrafter"/>
</dbReference>
<organism evidence="3 4">
    <name type="scientific">Paralvinella palmiformis</name>
    <dbReference type="NCBI Taxonomy" id="53620"/>
    <lineage>
        <taxon>Eukaryota</taxon>
        <taxon>Metazoa</taxon>
        <taxon>Spiralia</taxon>
        <taxon>Lophotrochozoa</taxon>
        <taxon>Annelida</taxon>
        <taxon>Polychaeta</taxon>
        <taxon>Sedentaria</taxon>
        <taxon>Canalipalpata</taxon>
        <taxon>Terebellida</taxon>
        <taxon>Terebelliformia</taxon>
        <taxon>Alvinellidae</taxon>
        <taxon>Paralvinella</taxon>
    </lineage>
</organism>
<dbReference type="PANTHER" id="PTHR24104:SF25">
    <property type="entry name" value="PROTEIN LIN-41"/>
    <property type="match status" value="1"/>
</dbReference>
<sequence>VLDRDGHFLTSFGTVGSADGEFDYPHSCFCTQQDTIIVTDVFNHRVQIFTRFGQFLSKFGRLGSEDGQFEAPSGVAMDTTGPHLRTFGTPDTLPNDLHRPHYSFLVVFTQDGELIYSFGSQGDRAGQFHGPEGIAVANAGDVVVAECGGQRIQLFSFADLIQ</sequence>
<accession>A0AAD9K9J9</accession>
<dbReference type="InterPro" id="IPR050952">
    <property type="entry name" value="TRIM-NHL_E3_ligases"/>
</dbReference>
<comment type="caution">
    <text evidence="3">The sequence shown here is derived from an EMBL/GenBank/DDBJ whole genome shotgun (WGS) entry which is preliminary data.</text>
</comment>
<keyword evidence="1" id="KW-0677">Repeat</keyword>
<dbReference type="Pfam" id="PF01436">
    <property type="entry name" value="NHL"/>
    <property type="match status" value="1"/>
</dbReference>
<feature type="non-terminal residue" evidence="3">
    <location>
        <position position="1"/>
    </location>
</feature>
<dbReference type="Gene3D" id="2.120.10.30">
    <property type="entry name" value="TolB, C-terminal domain"/>
    <property type="match status" value="2"/>
</dbReference>
<dbReference type="GO" id="GO:0043161">
    <property type="term" value="P:proteasome-mediated ubiquitin-dependent protein catabolic process"/>
    <property type="evidence" value="ECO:0007669"/>
    <property type="project" value="TreeGrafter"/>
</dbReference>
<dbReference type="EMBL" id="JAODUP010000037">
    <property type="protein sequence ID" value="KAK2166590.1"/>
    <property type="molecule type" value="Genomic_DNA"/>
</dbReference>
<dbReference type="GO" id="GO:0000209">
    <property type="term" value="P:protein polyubiquitination"/>
    <property type="evidence" value="ECO:0007669"/>
    <property type="project" value="TreeGrafter"/>
</dbReference>
<dbReference type="InterPro" id="IPR001258">
    <property type="entry name" value="NHL_repeat"/>
</dbReference>
<dbReference type="Proteomes" id="UP001208570">
    <property type="component" value="Unassembled WGS sequence"/>
</dbReference>
<dbReference type="InterPro" id="IPR011042">
    <property type="entry name" value="6-blade_b-propeller_TolB-like"/>
</dbReference>
<protein>
    <submittedName>
        <fullName evidence="3">Uncharacterized protein</fullName>
    </submittedName>
</protein>
<gene>
    <name evidence="3" type="ORF">LSH36_37g00035</name>
</gene>
<keyword evidence="4" id="KW-1185">Reference proteome</keyword>
<dbReference type="AlphaFoldDB" id="A0AAD9K9J9"/>
<reference evidence="3" key="1">
    <citation type="journal article" date="2023" name="Mol. Biol. Evol.">
        <title>Third-Generation Sequencing Reveals the Adaptive Role of the Epigenome in Three Deep-Sea Polychaetes.</title>
        <authorList>
            <person name="Perez M."/>
            <person name="Aroh O."/>
            <person name="Sun Y."/>
            <person name="Lan Y."/>
            <person name="Juniper S.K."/>
            <person name="Young C.R."/>
            <person name="Angers B."/>
            <person name="Qian P.Y."/>
        </authorList>
    </citation>
    <scope>NUCLEOTIDE SEQUENCE</scope>
    <source>
        <strain evidence="3">P08H-3</strain>
    </source>
</reference>
<dbReference type="PANTHER" id="PTHR24104">
    <property type="entry name" value="E3 UBIQUITIN-PROTEIN LIGASE NHLRC1-RELATED"/>
    <property type="match status" value="1"/>
</dbReference>
<proteinExistence type="predicted"/>
<evidence type="ECO:0000256" key="2">
    <source>
        <dbReference type="PROSITE-ProRule" id="PRU00504"/>
    </source>
</evidence>
<evidence type="ECO:0000313" key="4">
    <source>
        <dbReference type="Proteomes" id="UP001208570"/>
    </source>
</evidence>
<feature type="repeat" description="NHL" evidence="2">
    <location>
        <begin position="117"/>
        <end position="158"/>
    </location>
</feature>
<evidence type="ECO:0000256" key="1">
    <source>
        <dbReference type="ARBA" id="ARBA00022737"/>
    </source>
</evidence>
<name>A0AAD9K9J9_9ANNE</name>
<feature type="repeat" description="NHL" evidence="2">
    <location>
        <begin position="9"/>
        <end position="52"/>
    </location>
</feature>
<evidence type="ECO:0000313" key="3">
    <source>
        <dbReference type="EMBL" id="KAK2166590.1"/>
    </source>
</evidence>
<dbReference type="PROSITE" id="PS51125">
    <property type="entry name" value="NHL"/>
    <property type="match status" value="2"/>
</dbReference>